<name>A0A6M8SSA1_9NEIS</name>
<proteinExistence type="predicted"/>
<feature type="signal peptide" evidence="1">
    <location>
        <begin position="1"/>
        <end position="17"/>
    </location>
</feature>
<dbReference type="SUPFAM" id="SSF101898">
    <property type="entry name" value="NHL repeat"/>
    <property type="match status" value="1"/>
</dbReference>
<feature type="chain" id="PRO_5026760818" evidence="1">
    <location>
        <begin position="18"/>
        <end position="447"/>
    </location>
</feature>
<evidence type="ECO:0000313" key="3">
    <source>
        <dbReference type="EMBL" id="QKJ66320.1"/>
    </source>
</evidence>
<dbReference type="PANTHER" id="PTHR37957:SF1">
    <property type="entry name" value="PHYTASE-LIKE DOMAIN-CONTAINING PROTEIN"/>
    <property type="match status" value="1"/>
</dbReference>
<keyword evidence="4" id="KW-1185">Reference proteome</keyword>
<keyword evidence="1" id="KW-0732">Signal</keyword>
<dbReference type="AlphaFoldDB" id="A0A6M8SSA1"/>
<organism evidence="3 4">
    <name type="scientific">Deefgea piscis</name>
    <dbReference type="NCBI Taxonomy" id="2739061"/>
    <lineage>
        <taxon>Bacteria</taxon>
        <taxon>Pseudomonadati</taxon>
        <taxon>Pseudomonadota</taxon>
        <taxon>Betaproteobacteria</taxon>
        <taxon>Neisseriales</taxon>
        <taxon>Chitinibacteraceae</taxon>
        <taxon>Deefgea</taxon>
    </lineage>
</organism>
<gene>
    <name evidence="3" type="ORF">HQN60_06165</name>
</gene>
<dbReference type="RefSeq" id="WP_173532824.1">
    <property type="nucleotide sequence ID" value="NZ_CP054143.1"/>
</dbReference>
<dbReference type="PANTHER" id="PTHR37957">
    <property type="entry name" value="BLR7070 PROTEIN"/>
    <property type="match status" value="1"/>
</dbReference>
<evidence type="ECO:0000313" key="4">
    <source>
        <dbReference type="Proteomes" id="UP000504844"/>
    </source>
</evidence>
<evidence type="ECO:0000259" key="2">
    <source>
        <dbReference type="Pfam" id="PF13449"/>
    </source>
</evidence>
<protein>
    <submittedName>
        <fullName evidence="3">Esterase-like activity of phytase family protein</fullName>
    </submittedName>
</protein>
<evidence type="ECO:0000256" key="1">
    <source>
        <dbReference type="SAM" id="SignalP"/>
    </source>
</evidence>
<accession>A0A6M8SSA1</accession>
<dbReference type="InterPro" id="IPR027372">
    <property type="entry name" value="Phytase-like_dom"/>
</dbReference>
<dbReference type="Proteomes" id="UP000504844">
    <property type="component" value="Chromosome"/>
</dbReference>
<dbReference type="KEGG" id="dee:HQN60_06165"/>
<dbReference type="Pfam" id="PF13449">
    <property type="entry name" value="Phytase-like"/>
    <property type="match status" value="1"/>
</dbReference>
<dbReference type="EMBL" id="CP054143">
    <property type="protein sequence ID" value="QKJ66320.1"/>
    <property type="molecule type" value="Genomic_DNA"/>
</dbReference>
<feature type="domain" description="Phytase-like" evidence="2">
    <location>
        <begin position="156"/>
        <end position="393"/>
    </location>
</feature>
<sequence>MLKFSLITLLLAGAAHAAPFFEMQQVDHPAIASIERYTLQSPSKENIAYHGEFASAFAQGFSFAPGSGLGFKKMDRDGTVYFWATGDRGPNGDAPKVQVGDKKREAKFFLAPDYAPRFAEIKVRRQRSADVILSKPYLIDGQVASGLPLPQGRVGATGEVALSDTLKTLDASPRGIDPEGIVAGKKGQLWVVDEYGPFLLQVDAASGKVLKQLAPGAGLPDVLKHRQANRGFEAVAFTPNGKVYAMLQSTLNIDGETKSSAQFIRLVEFDPSSGATRTLAYPLDVDAYKKTGDAKIGDLVAIDNTHFALIEQGKGKDKQLRNVLYVIDIAGADTLAPIAGKEPEYASKADLANVKMIRKQRVLDLRELGWQAEKAEGLALYNGGLAIMNDNDFGLKTELASGKDVDDVVIDNGQLPNNERLVVKPSNEATELWLLNLKQPLSHYYPK</sequence>
<reference evidence="3 4" key="1">
    <citation type="submission" date="2020-05" db="EMBL/GenBank/DDBJ databases">
        <title>Complete genome sequence of Deefgea sp. D17.</title>
        <authorList>
            <person name="Bae J.-W."/>
            <person name="Han J.E."/>
        </authorList>
    </citation>
    <scope>NUCLEOTIDE SEQUENCE [LARGE SCALE GENOMIC DNA]</scope>
    <source>
        <strain evidence="3 4">D17</strain>
    </source>
</reference>